<gene>
    <name evidence="3" type="ORF">S03H2_36654</name>
</gene>
<organism evidence="3">
    <name type="scientific">marine sediment metagenome</name>
    <dbReference type="NCBI Taxonomy" id="412755"/>
    <lineage>
        <taxon>unclassified sequences</taxon>
        <taxon>metagenomes</taxon>
        <taxon>ecological metagenomes</taxon>
    </lineage>
</organism>
<feature type="domain" description="DUF6754" evidence="2">
    <location>
        <begin position="2"/>
        <end position="228"/>
    </location>
</feature>
<dbReference type="AlphaFoldDB" id="X1GKA2"/>
<accession>X1GKA2</accession>
<reference evidence="3" key="1">
    <citation type="journal article" date="2014" name="Front. Microbiol.">
        <title>High frequency of phylogenetically diverse reductive dehalogenase-homologous genes in deep subseafloor sedimentary metagenomes.</title>
        <authorList>
            <person name="Kawai M."/>
            <person name="Futagami T."/>
            <person name="Toyoda A."/>
            <person name="Takaki Y."/>
            <person name="Nishi S."/>
            <person name="Hori S."/>
            <person name="Arai W."/>
            <person name="Tsubouchi T."/>
            <person name="Morono Y."/>
            <person name="Uchiyama I."/>
            <person name="Ito T."/>
            <person name="Fujiyama A."/>
            <person name="Inagaki F."/>
            <person name="Takami H."/>
        </authorList>
    </citation>
    <scope>NUCLEOTIDE SEQUENCE</scope>
    <source>
        <strain evidence="3">Expedition CK06-06</strain>
    </source>
</reference>
<keyword evidence="1" id="KW-0472">Membrane</keyword>
<dbReference type="EMBL" id="BARU01022506">
    <property type="protein sequence ID" value="GAH57602.1"/>
    <property type="molecule type" value="Genomic_DNA"/>
</dbReference>
<keyword evidence="1" id="KW-0812">Transmembrane</keyword>
<sequence length="234" mass="25499">FFMEQSKKGKEWTIRRIPGLDAIDEAVGRCTELKRPLHYNVGLSNVRGRAAAQTMAGINVLTYTARLCAKYDTEMIVTCCNYEQLPYLEEAVEAEFTAVGKTVPASYVRYVGRGQGQLSIACQGIFERENIGANIMLGLYDEECVAIAEKGYRVGAMGIGGCASLGQVAILAAIMDYVLIGEEMYAAGAYISRDPVQLSTIVASDLPKIGGLILLVLGLILTQFGFNFKDLLMR</sequence>
<evidence type="ECO:0000259" key="2">
    <source>
        <dbReference type="Pfam" id="PF20539"/>
    </source>
</evidence>
<feature type="transmembrane region" description="Helical" evidence="1">
    <location>
        <begin position="209"/>
        <end position="228"/>
    </location>
</feature>
<feature type="non-terminal residue" evidence="3">
    <location>
        <position position="1"/>
    </location>
</feature>
<keyword evidence="1" id="KW-1133">Transmembrane helix</keyword>
<dbReference type="InterPro" id="IPR046642">
    <property type="entry name" value="DUF6754"/>
</dbReference>
<proteinExistence type="predicted"/>
<comment type="caution">
    <text evidence="3">The sequence shown here is derived from an EMBL/GenBank/DDBJ whole genome shotgun (WGS) entry which is preliminary data.</text>
</comment>
<dbReference type="Pfam" id="PF20539">
    <property type="entry name" value="DUF6754"/>
    <property type="match status" value="1"/>
</dbReference>
<name>X1GKA2_9ZZZZ</name>
<evidence type="ECO:0000313" key="3">
    <source>
        <dbReference type="EMBL" id="GAH57602.1"/>
    </source>
</evidence>
<feature type="transmembrane region" description="Helical" evidence="1">
    <location>
        <begin position="159"/>
        <end position="180"/>
    </location>
</feature>
<evidence type="ECO:0000256" key="1">
    <source>
        <dbReference type="SAM" id="Phobius"/>
    </source>
</evidence>
<protein>
    <recommendedName>
        <fullName evidence="2">DUF6754 domain-containing protein</fullName>
    </recommendedName>
</protein>